<dbReference type="GO" id="GO:0003676">
    <property type="term" value="F:nucleic acid binding"/>
    <property type="evidence" value="ECO:0007669"/>
    <property type="project" value="InterPro"/>
</dbReference>
<evidence type="ECO:0000259" key="1">
    <source>
        <dbReference type="PROSITE" id="PS50994"/>
    </source>
</evidence>
<dbReference type="AlphaFoldDB" id="A0A371FZC7"/>
<keyword evidence="3" id="KW-1185">Reference proteome</keyword>
<dbReference type="Pfam" id="PF00665">
    <property type="entry name" value="rve"/>
    <property type="match status" value="1"/>
</dbReference>
<feature type="domain" description="Integrase catalytic" evidence="1">
    <location>
        <begin position="63"/>
        <end position="190"/>
    </location>
</feature>
<organism evidence="2 3">
    <name type="scientific">Mucuna pruriens</name>
    <name type="common">Velvet bean</name>
    <name type="synonym">Dolichos pruriens</name>
    <dbReference type="NCBI Taxonomy" id="157652"/>
    <lineage>
        <taxon>Eukaryota</taxon>
        <taxon>Viridiplantae</taxon>
        <taxon>Streptophyta</taxon>
        <taxon>Embryophyta</taxon>
        <taxon>Tracheophyta</taxon>
        <taxon>Spermatophyta</taxon>
        <taxon>Magnoliopsida</taxon>
        <taxon>eudicotyledons</taxon>
        <taxon>Gunneridae</taxon>
        <taxon>Pentapetalae</taxon>
        <taxon>rosids</taxon>
        <taxon>fabids</taxon>
        <taxon>Fabales</taxon>
        <taxon>Fabaceae</taxon>
        <taxon>Papilionoideae</taxon>
        <taxon>50 kb inversion clade</taxon>
        <taxon>NPAAA clade</taxon>
        <taxon>indigoferoid/millettioid clade</taxon>
        <taxon>Phaseoleae</taxon>
        <taxon>Mucuna</taxon>
    </lineage>
</organism>
<dbReference type="PANTHER" id="PTHR37984:SF5">
    <property type="entry name" value="PROTEIN NYNRIN-LIKE"/>
    <property type="match status" value="1"/>
</dbReference>
<reference evidence="2" key="1">
    <citation type="submission" date="2018-05" db="EMBL/GenBank/DDBJ databases">
        <title>Draft genome of Mucuna pruriens seed.</title>
        <authorList>
            <person name="Nnadi N.E."/>
            <person name="Vos R."/>
            <person name="Hasami M.H."/>
            <person name="Devisetty U.K."/>
            <person name="Aguiy J.C."/>
        </authorList>
    </citation>
    <scope>NUCLEOTIDE SEQUENCE [LARGE SCALE GENOMIC DNA]</scope>
    <source>
        <strain evidence="2">JCA_2017</strain>
    </source>
</reference>
<comment type="caution">
    <text evidence="2">The sequence shown here is derived from an EMBL/GenBank/DDBJ whole genome shotgun (WGS) entry which is preliminary data.</text>
</comment>
<dbReference type="InterPro" id="IPR012337">
    <property type="entry name" value="RNaseH-like_sf"/>
</dbReference>
<sequence>MIGWAVELSEFDICYKKGHFKVWVLANFITELVPIGETNGERKEWTLLVDGVSNQKGSDVGIILEGPDGDGDYIIKEVHEGIRGTHISGRALASKIVKFLIVPVDYFTKWVETEPMVMITVERIKKISWKKLICRFGLPSIIILDNDTQFIARSVAEFCSQLRIKQSFTSVEHPQTNGQASRPTKWCSKA</sequence>
<dbReference type="Proteomes" id="UP000257109">
    <property type="component" value="Unassembled WGS sequence"/>
</dbReference>
<dbReference type="EMBL" id="QJKJ01007287">
    <property type="protein sequence ID" value="RDX83675.1"/>
    <property type="molecule type" value="Genomic_DNA"/>
</dbReference>
<dbReference type="OrthoDB" id="1433105at2759"/>
<evidence type="ECO:0000313" key="2">
    <source>
        <dbReference type="EMBL" id="RDX83675.1"/>
    </source>
</evidence>
<dbReference type="Gene3D" id="3.30.420.10">
    <property type="entry name" value="Ribonuclease H-like superfamily/Ribonuclease H"/>
    <property type="match status" value="1"/>
</dbReference>
<gene>
    <name evidence="2" type="primary">pol</name>
    <name evidence="2" type="ORF">CR513_35390</name>
</gene>
<feature type="non-terminal residue" evidence="2">
    <location>
        <position position="1"/>
    </location>
</feature>
<name>A0A371FZC7_MUCPR</name>
<dbReference type="PANTHER" id="PTHR37984">
    <property type="entry name" value="PROTEIN CBG26694"/>
    <property type="match status" value="1"/>
</dbReference>
<evidence type="ECO:0000313" key="3">
    <source>
        <dbReference type="Proteomes" id="UP000257109"/>
    </source>
</evidence>
<dbReference type="InterPro" id="IPR036397">
    <property type="entry name" value="RNaseH_sf"/>
</dbReference>
<dbReference type="GO" id="GO:0015074">
    <property type="term" value="P:DNA integration"/>
    <property type="evidence" value="ECO:0007669"/>
    <property type="project" value="InterPro"/>
</dbReference>
<accession>A0A371FZC7</accession>
<dbReference type="InterPro" id="IPR050951">
    <property type="entry name" value="Retrovirus_Pol_polyprotein"/>
</dbReference>
<dbReference type="PROSITE" id="PS50994">
    <property type="entry name" value="INTEGRASE"/>
    <property type="match status" value="1"/>
</dbReference>
<proteinExistence type="predicted"/>
<dbReference type="InterPro" id="IPR001584">
    <property type="entry name" value="Integrase_cat-core"/>
</dbReference>
<protein>
    <submittedName>
        <fullName evidence="2">Pol polyprotein</fullName>
    </submittedName>
</protein>
<dbReference type="SUPFAM" id="SSF53098">
    <property type="entry name" value="Ribonuclease H-like"/>
    <property type="match status" value="1"/>
</dbReference>